<dbReference type="Pfam" id="PF05305">
    <property type="entry name" value="DUF732"/>
    <property type="match status" value="1"/>
</dbReference>
<evidence type="ECO:0000256" key="2">
    <source>
        <dbReference type="SAM" id="SignalP"/>
    </source>
</evidence>
<feature type="compositionally biased region" description="Low complexity" evidence="1">
    <location>
        <begin position="43"/>
        <end position="61"/>
    </location>
</feature>
<evidence type="ECO:0000259" key="3">
    <source>
        <dbReference type="Pfam" id="PF05305"/>
    </source>
</evidence>
<feature type="compositionally biased region" description="Basic and acidic residues" evidence="1">
    <location>
        <begin position="73"/>
        <end position="86"/>
    </location>
</feature>
<feature type="domain" description="DUF732" evidence="3">
    <location>
        <begin position="91"/>
        <end position="163"/>
    </location>
</feature>
<keyword evidence="2" id="KW-0732">Signal</keyword>
<protein>
    <recommendedName>
        <fullName evidence="3">DUF732 domain-containing protein</fullName>
    </recommendedName>
</protein>
<dbReference type="PROSITE" id="PS51257">
    <property type="entry name" value="PROKAR_LIPOPROTEIN"/>
    <property type="match status" value="1"/>
</dbReference>
<feature type="signal peptide" evidence="2">
    <location>
        <begin position="1"/>
        <end position="19"/>
    </location>
</feature>
<accession>A0A7H0SRN4</accession>
<keyword evidence="5" id="KW-1185">Reference proteome</keyword>
<gene>
    <name evidence="4" type="ORF">GP475_11635</name>
</gene>
<evidence type="ECO:0000313" key="5">
    <source>
        <dbReference type="Proteomes" id="UP000516320"/>
    </source>
</evidence>
<proteinExistence type="predicted"/>
<feature type="chain" id="PRO_5039407972" description="DUF732 domain-containing protein" evidence="2">
    <location>
        <begin position="20"/>
        <end position="163"/>
    </location>
</feature>
<feature type="compositionally biased region" description="Polar residues" evidence="1">
    <location>
        <begin position="26"/>
        <end position="42"/>
    </location>
</feature>
<evidence type="ECO:0000313" key="4">
    <source>
        <dbReference type="EMBL" id="QNQ91209.1"/>
    </source>
</evidence>
<dbReference type="Proteomes" id="UP000516320">
    <property type="component" value="Chromosome"/>
</dbReference>
<name>A0A7H0SRN4_9CORY</name>
<dbReference type="RefSeq" id="WP_187974520.1">
    <property type="nucleotide sequence ID" value="NZ_CP046884.1"/>
</dbReference>
<feature type="compositionally biased region" description="Polar residues" evidence="1">
    <location>
        <begin position="87"/>
        <end position="98"/>
    </location>
</feature>
<sequence>MRKLAVVALTFALAGGMAACGGEATVDNQGAPSTTVSPLTRDSSSSSSASATSSGTNTSRAQEPSTASGGSDRGAREVERIPDDQSRPQQEQKLLSTLKNEGVDVSTLEDTIVATAQTYCQDGEQSHTLIKAIAGQLVEQHRTDKSVDEVAAMIEKAAKNAYC</sequence>
<feature type="region of interest" description="Disordered" evidence="1">
    <location>
        <begin position="22"/>
        <end position="98"/>
    </location>
</feature>
<reference evidence="4 5" key="1">
    <citation type="submission" date="2019-12" db="EMBL/GenBank/DDBJ databases">
        <title>Corynebacterium sp. nov., isolated from feces of the Anser Albifrons in China.</title>
        <authorList>
            <person name="Liu Q."/>
        </authorList>
    </citation>
    <scope>NUCLEOTIDE SEQUENCE [LARGE SCALE GENOMIC DNA]</scope>
    <source>
        <strain evidence="4 5">4H37-19</strain>
    </source>
</reference>
<dbReference type="EMBL" id="CP046884">
    <property type="protein sequence ID" value="QNQ91209.1"/>
    <property type="molecule type" value="Genomic_DNA"/>
</dbReference>
<organism evidence="4 5">
    <name type="scientific">Corynebacterium poyangense</name>
    <dbReference type="NCBI Taxonomy" id="2684405"/>
    <lineage>
        <taxon>Bacteria</taxon>
        <taxon>Bacillati</taxon>
        <taxon>Actinomycetota</taxon>
        <taxon>Actinomycetes</taxon>
        <taxon>Mycobacteriales</taxon>
        <taxon>Corynebacteriaceae</taxon>
        <taxon>Corynebacterium</taxon>
    </lineage>
</organism>
<evidence type="ECO:0000256" key="1">
    <source>
        <dbReference type="SAM" id="MobiDB-lite"/>
    </source>
</evidence>
<dbReference type="KEGG" id="cpoy:GP475_11635"/>
<dbReference type="InterPro" id="IPR007969">
    <property type="entry name" value="DUF732"/>
</dbReference>
<dbReference type="AlphaFoldDB" id="A0A7H0SRN4"/>